<dbReference type="Gene3D" id="6.20.10.30">
    <property type="match status" value="1"/>
</dbReference>
<dbReference type="Gene3D" id="1.10.287.610">
    <property type="entry name" value="Helix hairpin bin"/>
    <property type="match status" value="1"/>
</dbReference>
<evidence type="ECO:0000256" key="9">
    <source>
        <dbReference type="ARBA" id="ARBA00023027"/>
    </source>
</evidence>
<dbReference type="Gene3D" id="3.30.470.30">
    <property type="entry name" value="DNA ligase/mRNA capping enzyme"/>
    <property type="match status" value="1"/>
</dbReference>
<feature type="binding site" evidence="13">
    <location>
        <position position="141"/>
    </location>
    <ligand>
        <name>NAD(+)</name>
        <dbReference type="ChEBI" id="CHEBI:57540"/>
    </ligand>
</feature>
<proteinExistence type="inferred from homology"/>
<evidence type="ECO:0000256" key="12">
    <source>
        <dbReference type="ARBA" id="ARBA00060881"/>
    </source>
</evidence>
<comment type="cofactor">
    <cofactor evidence="13">
        <name>Mg(2+)</name>
        <dbReference type="ChEBI" id="CHEBI:18420"/>
    </cofactor>
    <cofactor evidence="13">
        <name>Mn(2+)</name>
        <dbReference type="ChEBI" id="CHEBI:29035"/>
    </cofactor>
</comment>
<dbReference type="EC" id="6.5.1.2" evidence="1 13"/>
<dbReference type="InterPro" id="IPR018239">
    <property type="entry name" value="DNA_ligase_AS"/>
</dbReference>
<evidence type="ECO:0000256" key="1">
    <source>
        <dbReference type="ARBA" id="ARBA00012722"/>
    </source>
</evidence>
<dbReference type="GO" id="GO:0006260">
    <property type="term" value="P:DNA replication"/>
    <property type="evidence" value="ECO:0007669"/>
    <property type="project" value="UniProtKB-KW"/>
</dbReference>
<dbReference type="AlphaFoldDB" id="A0A4V0YDQ0"/>
<dbReference type="Gene3D" id="1.10.150.20">
    <property type="entry name" value="5' to 3' exonuclease, C-terminal subdomain"/>
    <property type="match status" value="2"/>
</dbReference>
<dbReference type="FunFam" id="2.40.50.140:FF:000012">
    <property type="entry name" value="DNA ligase"/>
    <property type="match status" value="1"/>
</dbReference>
<dbReference type="PANTHER" id="PTHR23389:SF9">
    <property type="entry name" value="DNA LIGASE"/>
    <property type="match status" value="1"/>
</dbReference>
<keyword evidence="3 13" id="KW-0436">Ligase</keyword>
<evidence type="ECO:0000256" key="7">
    <source>
        <dbReference type="ARBA" id="ARBA00022833"/>
    </source>
</evidence>
<evidence type="ECO:0000256" key="14">
    <source>
        <dbReference type="SAM" id="MobiDB-lite"/>
    </source>
</evidence>
<dbReference type="Pfam" id="PF00533">
    <property type="entry name" value="BRCT"/>
    <property type="match status" value="1"/>
</dbReference>
<dbReference type="Pfam" id="PF01653">
    <property type="entry name" value="DNA_ligase_aden"/>
    <property type="match status" value="2"/>
</dbReference>
<keyword evidence="7 13" id="KW-0862">Zinc</keyword>
<dbReference type="PIRSF" id="PIRSF001604">
    <property type="entry name" value="LigA"/>
    <property type="match status" value="1"/>
</dbReference>
<gene>
    <name evidence="13 16" type="primary">ligA</name>
    <name evidence="16" type="ORF">ET475_16945</name>
</gene>
<dbReference type="SMART" id="SM00292">
    <property type="entry name" value="BRCT"/>
    <property type="match status" value="1"/>
</dbReference>
<evidence type="ECO:0000256" key="8">
    <source>
        <dbReference type="ARBA" id="ARBA00022842"/>
    </source>
</evidence>
<comment type="similarity">
    <text evidence="12 13">Belongs to the NAD-dependent DNA ligase family. LigA subfamily.</text>
</comment>
<evidence type="ECO:0000256" key="10">
    <source>
        <dbReference type="ARBA" id="ARBA00023204"/>
    </source>
</evidence>
<dbReference type="PROSITE" id="PS50172">
    <property type="entry name" value="BRCT"/>
    <property type="match status" value="1"/>
</dbReference>
<feature type="binding site" evidence="13">
    <location>
        <position position="178"/>
    </location>
    <ligand>
        <name>NAD(+)</name>
        <dbReference type="ChEBI" id="CHEBI:57540"/>
    </ligand>
</feature>
<dbReference type="HAMAP" id="MF_01588">
    <property type="entry name" value="DNA_ligase_A"/>
    <property type="match status" value="1"/>
</dbReference>
<keyword evidence="10 13" id="KW-0234">DNA repair</keyword>
<dbReference type="RefSeq" id="WP_129393005.1">
    <property type="nucleotide sequence ID" value="NZ_CP035494.1"/>
</dbReference>
<keyword evidence="13" id="KW-0464">Manganese</keyword>
<evidence type="ECO:0000313" key="17">
    <source>
        <dbReference type="Proteomes" id="UP000293995"/>
    </source>
</evidence>
<dbReference type="Pfam" id="PF03119">
    <property type="entry name" value="DNA_ligase_ZBD"/>
    <property type="match status" value="1"/>
</dbReference>
<dbReference type="GO" id="GO:0005829">
    <property type="term" value="C:cytosol"/>
    <property type="evidence" value="ECO:0007669"/>
    <property type="project" value="TreeGrafter"/>
</dbReference>
<evidence type="ECO:0000256" key="4">
    <source>
        <dbReference type="ARBA" id="ARBA00022705"/>
    </source>
</evidence>
<evidence type="ECO:0000256" key="5">
    <source>
        <dbReference type="ARBA" id="ARBA00022723"/>
    </source>
</evidence>
<feature type="binding site" evidence="13">
    <location>
        <begin position="39"/>
        <end position="43"/>
    </location>
    <ligand>
        <name>NAD(+)</name>
        <dbReference type="ChEBI" id="CHEBI:57540"/>
    </ligand>
</feature>
<dbReference type="SUPFAM" id="SSF56091">
    <property type="entry name" value="DNA ligase/mRNA capping enzyme, catalytic domain"/>
    <property type="match status" value="1"/>
</dbReference>
<dbReference type="InterPro" id="IPR012340">
    <property type="entry name" value="NA-bd_OB-fold"/>
</dbReference>
<dbReference type="PANTHER" id="PTHR23389">
    <property type="entry name" value="CHROMOSOME TRANSMISSION FIDELITY FACTOR 18"/>
    <property type="match status" value="1"/>
</dbReference>
<dbReference type="SUPFAM" id="SSF50249">
    <property type="entry name" value="Nucleic acid-binding proteins"/>
    <property type="match status" value="1"/>
</dbReference>
<evidence type="ECO:0000256" key="11">
    <source>
        <dbReference type="ARBA" id="ARBA00034005"/>
    </source>
</evidence>
<reference evidence="16 17" key="1">
    <citation type="submission" date="2019-01" db="EMBL/GenBank/DDBJ databases">
        <title>Genome sequencing of strain DFW100M-13.</title>
        <authorList>
            <person name="Heo J."/>
            <person name="Kim S.-J."/>
            <person name="Kim J.-S."/>
            <person name="Hong S.-B."/>
            <person name="Kwon S.-W."/>
        </authorList>
    </citation>
    <scope>NUCLEOTIDE SEQUENCE [LARGE SCALE GENOMIC DNA]</scope>
    <source>
        <strain evidence="16 17">DFW100M-13</strain>
    </source>
</reference>
<dbReference type="InterPro" id="IPR013840">
    <property type="entry name" value="DNAligase_N"/>
</dbReference>
<dbReference type="GO" id="GO:0003911">
    <property type="term" value="F:DNA ligase (NAD+) activity"/>
    <property type="evidence" value="ECO:0007669"/>
    <property type="project" value="UniProtKB-UniRule"/>
</dbReference>
<dbReference type="SMART" id="SM00532">
    <property type="entry name" value="LIGANc"/>
    <property type="match status" value="1"/>
</dbReference>
<dbReference type="EMBL" id="CP035494">
    <property type="protein sequence ID" value="QAY61481.1"/>
    <property type="molecule type" value="Genomic_DNA"/>
</dbReference>
<keyword evidence="8 13" id="KW-0460">Magnesium</keyword>
<feature type="binding site" evidence="13">
    <location>
        <position position="118"/>
    </location>
    <ligand>
        <name>NAD(+)</name>
        <dbReference type="ChEBI" id="CHEBI:57540"/>
    </ligand>
</feature>
<feature type="binding site" evidence="13">
    <location>
        <position position="471"/>
    </location>
    <ligand>
        <name>Zn(2+)</name>
        <dbReference type="ChEBI" id="CHEBI:29105"/>
    </ligand>
</feature>
<keyword evidence="5 13" id="KW-0479">Metal-binding</keyword>
<sequence>MADDQLTLDQARDEANGLIDRIIQARDAYYGRDAEIVDDATYDGWMRRLEAIERLYPELQGQDSPTLTVGAAENTPFAPVEHAERMLSLDNVFSPDELRDWCVKAEAGAGRKVRWLTELKIDGLAISLRYEHGRLTSAATRGDGRVGEDITMNAVRVHGIPDRLAGSGHPALVEVRGEVFIPVAAFEELNAFQGELRERVVADAREKPRFDEQKALASAQRRFPAFANPRNAASGGLRQQLEKKDGLELESGQLRLNSLRLLVHGIGAWPDPPVSSQSEVYELLAEWGLPTSPYYRTTEAIDGVLDYVAYYGEHRHDVEHELDGIVVKVDELALHDELGATSRAPRWAIAYKYPPEQVNTKLLDIVVSVGRTGRATPYAVMAPARVAGSVVRQATLHNQDVVKAKGVLIGDTVVLRKAGDVIPEVLGPVVELRDGSERAFVMPERCPECGSPLRPAKEGDIDLRCPNARSCPAQVRGRVEHIGSRGALDIEVLGEVTAAALTQAEAPAVAPLDTEAGLFDLTLDELVPISVVVRDAETGLPKEDDDGVVKTRSPFRRNPSAAERKEGLEGPQPSAAAVKLLAELEKAKTKELWRLLVALNIRHVGPVAARALAQWFGSLDAIRAASREELAAVEGVGGIIADSLLDWFDVDWHREIVERWTAAGVQWVIPGHPGPGAASAGGVLEGLTIVATGSLEGYTREGAQEAIIAAGGKAASSVSKKTDFVAAGPGAGSKLAKAEDLGVRIIDAAQFKVLVEQGPDALESPDA</sequence>
<dbReference type="InterPro" id="IPR001679">
    <property type="entry name" value="DNA_ligase"/>
</dbReference>
<dbReference type="PROSITE" id="PS01055">
    <property type="entry name" value="DNA_LIGASE_N1"/>
    <property type="match status" value="1"/>
</dbReference>
<evidence type="ECO:0000256" key="3">
    <source>
        <dbReference type="ARBA" id="ARBA00022598"/>
    </source>
</evidence>
<feature type="binding site" evidence="13">
    <location>
        <position position="446"/>
    </location>
    <ligand>
        <name>Zn(2+)</name>
        <dbReference type="ChEBI" id="CHEBI:29105"/>
    </ligand>
</feature>
<dbReference type="SUPFAM" id="SSF47781">
    <property type="entry name" value="RuvA domain 2-like"/>
    <property type="match status" value="1"/>
</dbReference>
<feature type="binding site" evidence="13">
    <location>
        <begin position="88"/>
        <end position="89"/>
    </location>
    <ligand>
        <name>NAD(+)</name>
        <dbReference type="ChEBI" id="CHEBI:57540"/>
    </ligand>
</feature>
<keyword evidence="4 13" id="KW-0235">DNA replication</keyword>
<evidence type="ECO:0000259" key="15">
    <source>
        <dbReference type="PROSITE" id="PS50172"/>
    </source>
</evidence>
<dbReference type="InterPro" id="IPR010994">
    <property type="entry name" value="RuvA_2-like"/>
</dbReference>
<dbReference type="CDD" id="cd00114">
    <property type="entry name" value="LIGANc"/>
    <property type="match status" value="1"/>
</dbReference>
<protein>
    <recommendedName>
        <fullName evidence="2 13">DNA ligase</fullName>
        <ecNumber evidence="1 13">6.5.1.2</ecNumber>
    </recommendedName>
    <alternativeName>
        <fullName evidence="13">Polydeoxyribonucleotide synthase [NAD(+)]</fullName>
    </alternativeName>
</protein>
<comment type="catalytic activity">
    <reaction evidence="11 13">
        <text>NAD(+) + (deoxyribonucleotide)n-3'-hydroxyl + 5'-phospho-(deoxyribonucleotide)m = (deoxyribonucleotide)n+m + AMP + beta-nicotinamide D-nucleotide.</text>
        <dbReference type="EC" id="6.5.1.2"/>
    </reaction>
</comment>
<feature type="binding site" evidence="13">
    <location>
        <position position="465"/>
    </location>
    <ligand>
        <name>Zn(2+)</name>
        <dbReference type="ChEBI" id="CHEBI:29105"/>
    </ligand>
</feature>
<dbReference type="InterPro" id="IPR004149">
    <property type="entry name" value="Znf_DNAligase_C4"/>
</dbReference>
<comment type="function">
    <text evidence="13">DNA ligase that catalyzes the formation of phosphodiester linkages between 5'-phosphoryl and 3'-hydroxyl groups in double-stranded DNA using NAD as a coenzyme and as the energy source for the reaction. It is essential for DNA replication and repair of damaged DNA.</text>
</comment>
<dbReference type="FunFam" id="1.10.150.20:FF:000006">
    <property type="entry name" value="DNA ligase"/>
    <property type="match status" value="1"/>
</dbReference>
<dbReference type="InterPro" id="IPR004150">
    <property type="entry name" value="NAD_DNA_ligase_OB"/>
</dbReference>
<feature type="region of interest" description="Disordered" evidence="14">
    <location>
        <begin position="540"/>
        <end position="571"/>
    </location>
</feature>
<keyword evidence="6 13" id="KW-0227">DNA damage</keyword>
<dbReference type="OrthoDB" id="9759736at2"/>
<dbReference type="InterPro" id="IPR001357">
    <property type="entry name" value="BRCT_dom"/>
</dbReference>
<dbReference type="GO" id="GO:0046872">
    <property type="term" value="F:metal ion binding"/>
    <property type="evidence" value="ECO:0007669"/>
    <property type="project" value="UniProtKB-KW"/>
</dbReference>
<feature type="active site" description="N6-AMP-lysine intermediate" evidence="13">
    <location>
        <position position="120"/>
    </location>
</feature>
<evidence type="ECO:0000313" key="16">
    <source>
        <dbReference type="EMBL" id="QAY61481.1"/>
    </source>
</evidence>
<dbReference type="InterPro" id="IPR036420">
    <property type="entry name" value="BRCT_dom_sf"/>
</dbReference>
<evidence type="ECO:0000256" key="13">
    <source>
        <dbReference type="HAMAP-Rule" id="MF_01588"/>
    </source>
</evidence>
<accession>A0A4V0YDQ0</accession>
<dbReference type="NCBIfam" id="NF005932">
    <property type="entry name" value="PRK07956.1"/>
    <property type="match status" value="1"/>
</dbReference>
<dbReference type="GO" id="GO:0006281">
    <property type="term" value="P:DNA repair"/>
    <property type="evidence" value="ECO:0007669"/>
    <property type="project" value="UniProtKB-KW"/>
</dbReference>
<dbReference type="InterPro" id="IPR041663">
    <property type="entry name" value="DisA/LigA_HHH"/>
</dbReference>
<dbReference type="KEGG" id="mprt:ET475_16945"/>
<evidence type="ECO:0000256" key="6">
    <source>
        <dbReference type="ARBA" id="ARBA00022763"/>
    </source>
</evidence>
<feature type="binding site" evidence="13">
    <location>
        <position position="352"/>
    </location>
    <ligand>
        <name>NAD(+)</name>
        <dbReference type="ChEBI" id="CHEBI:57540"/>
    </ligand>
</feature>
<dbReference type="Proteomes" id="UP000293995">
    <property type="component" value="Chromosome"/>
</dbReference>
<keyword evidence="9 13" id="KW-0520">NAD</keyword>
<keyword evidence="17" id="KW-1185">Reference proteome</keyword>
<feature type="binding site" evidence="13">
    <location>
        <position position="449"/>
    </location>
    <ligand>
        <name>Zn(2+)</name>
        <dbReference type="ChEBI" id="CHEBI:29105"/>
    </ligand>
</feature>
<name>A0A4V0YDQ0_9MICO</name>
<feature type="binding site" evidence="13">
    <location>
        <position position="328"/>
    </location>
    <ligand>
        <name>NAD(+)</name>
        <dbReference type="ChEBI" id="CHEBI:57540"/>
    </ligand>
</feature>
<evidence type="ECO:0000256" key="2">
    <source>
        <dbReference type="ARBA" id="ARBA00013308"/>
    </source>
</evidence>
<dbReference type="Pfam" id="PF03120">
    <property type="entry name" value="OB_DNA_ligase"/>
    <property type="match status" value="1"/>
</dbReference>
<dbReference type="Gene3D" id="2.40.50.140">
    <property type="entry name" value="Nucleic acid-binding proteins"/>
    <property type="match status" value="1"/>
</dbReference>
<dbReference type="InterPro" id="IPR013839">
    <property type="entry name" value="DNAligase_adenylation"/>
</dbReference>
<dbReference type="Pfam" id="PF12826">
    <property type="entry name" value="HHH_2"/>
    <property type="match status" value="1"/>
</dbReference>
<feature type="domain" description="BRCT" evidence="15">
    <location>
        <begin position="679"/>
        <end position="754"/>
    </location>
</feature>
<dbReference type="Gene3D" id="3.40.50.10190">
    <property type="entry name" value="BRCT domain"/>
    <property type="match status" value="1"/>
</dbReference>
<organism evidence="16 17">
    <name type="scientific">Microbacterium protaetiae</name>
    <dbReference type="NCBI Taxonomy" id="2509458"/>
    <lineage>
        <taxon>Bacteria</taxon>
        <taxon>Bacillati</taxon>
        <taxon>Actinomycetota</taxon>
        <taxon>Actinomycetes</taxon>
        <taxon>Micrococcales</taxon>
        <taxon>Microbacteriaceae</taxon>
        <taxon>Microbacterium</taxon>
    </lineage>
</organism>
<dbReference type="CDD" id="cd17748">
    <property type="entry name" value="BRCT_DNA_ligase_like"/>
    <property type="match status" value="1"/>
</dbReference>
<dbReference type="SUPFAM" id="SSF52113">
    <property type="entry name" value="BRCT domain"/>
    <property type="match status" value="1"/>
</dbReference>